<organism evidence="10 11">
    <name type="scientific">Lutibaculum baratangense AMV1</name>
    <dbReference type="NCBI Taxonomy" id="631454"/>
    <lineage>
        <taxon>Bacteria</taxon>
        <taxon>Pseudomonadati</taxon>
        <taxon>Pseudomonadota</taxon>
        <taxon>Alphaproteobacteria</taxon>
        <taxon>Hyphomicrobiales</taxon>
        <taxon>Tepidamorphaceae</taxon>
        <taxon>Lutibaculum</taxon>
    </lineage>
</organism>
<dbReference type="SFLD" id="SFLDG01067">
    <property type="entry name" value="SPASM/twitch_domain_containing"/>
    <property type="match status" value="1"/>
</dbReference>
<dbReference type="RefSeq" id="WP_023431289.1">
    <property type="nucleotide sequence ID" value="NZ_AWXZ01000017.1"/>
</dbReference>
<dbReference type="NCBIfam" id="TIGR04085">
    <property type="entry name" value="rSAM_more_4Fe4S"/>
    <property type="match status" value="1"/>
</dbReference>
<dbReference type="UniPathway" id="UPA00539"/>
<dbReference type="SMART" id="SM00729">
    <property type="entry name" value="Elp3"/>
    <property type="match status" value="1"/>
</dbReference>
<evidence type="ECO:0000256" key="3">
    <source>
        <dbReference type="ARBA" id="ARBA00022723"/>
    </source>
</evidence>
<accession>V4RKG0</accession>
<dbReference type="STRING" id="631454.N177_1144"/>
<dbReference type="InterPro" id="IPR006638">
    <property type="entry name" value="Elp3/MiaA/NifB-like_rSAM"/>
</dbReference>
<comment type="pathway">
    <text evidence="8">Cofactor biosynthesis; pyrroloquinoline quinone biosynthesis.</text>
</comment>
<evidence type="ECO:0000256" key="1">
    <source>
        <dbReference type="ARBA" id="ARBA00022485"/>
    </source>
</evidence>
<dbReference type="NCBIfam" id="TIGR02109">
    <property type="entry name" value="PQQ_syn_pqqE"/>
    <property type="match status" value="1"/>
</dbReference>
<comment type="caution">
    <text evidence="10">The sequence shown here is derived from an EMBL/GenBank/DDBJ whole genome shotgun (WGS) entry which is preliminary data.</text>
</comment>
<name>V4RKG0_9HYPH</name>
<dbReference type="Pfam" id="PF13186">
    <property type="entry name" value="SPASM"/>
    <property type="match status" value="1"/>
</dbReference>
<dbReference type="OrthoDB" id="9792276at2"/>
<dbReference type="InterPro" id="IPR011843">
    <property type="entry name" value="PQQ_synth_PqqE_bac"/>
</dbReference>
<comment type="subunit">
    <text evidence="8">Interacts with PqqD. The interaction is necessary for activity of PqqE.</text>
</comment>
<dbReference type="GO" id="GO:0018189">
    <property type="term" value="P:pyrroloquinoline quinone biosynthetic process"/>
    <property type="evidence" value="ECO:0007669"/>
    <property type="project" value="UniProtKB-UniRule"/>
</dbReference>
<dbReference type="InterPro" id="IPR017200">
    <property type="entry name" value="PqqE-like"/>
</dbReference>
<dbReference type="SFLD" id="SFLDF00280">
    <property type="entry name" value="coenzyme_PQQ_synthesis_protein"/>
    <property type="match status" value="1"/>
</dbReference>
<feature type="binding site" evidence="8">
    <location>
        <position position="22"/>
    </location>
    <ligand>
        <name>[4Fe-4S] cluster</name>
        <dbReference type="ChEBI" id="CHEBI:49883"/>
        <note>4Fe-4S-S-AdoMet</note>
    </ligand>
</feature>
<evidence type="ECO:0000313" key="11">
    <source>
        <dbReference type="Proteomes" id="UP000017819"/>
    </source>
</evidence>
<dbReference type="GO" id="GO:0051539">
    <property type="term" value="F:4 iron, 4 sulfur cluster binding"/>
    <property type="evidence" value="ECO:0007669"/>
    <property type="project" value="UniProtKB-KW"/>
</dbReference>
<feature type="binding site" evidence="8">
    <location>
        <position position="25"/>
    </location>
    <ligand>
        <name>[4Fe-4S] cluster</name>
        <dbReference type="ChEBI" id="CHEBI:49883"/>
        <note>4Fe-4S-S-AdoMet</note>
    </ligand>
</feature>
<dbReference type="InterPro" id="IPR023885">
    <property type="entry name" value="4Fe4S-binding_SPASM_dom"/>
</dbReference>
<gene>
    <name evidence="8" type="primary">pqqE</name>
    <name evidence="10" type="ORF">N177_1144</name>
</gene>
<dbReference type="PANTHER" id="PTHR11228:SF7">
    <property type="entry name" value="PQQA PEPTIDE CYCLASE"/>
    <property type="match status" value="1"/>
</dbReference>
<dbReference type="GO" id="GO:0016491">
    <property type="term" value="F:oxidoreductase activity"/>
    <property type="evidence" value="ECO:0007669"/>
    <property type="project" value="UniProtKB-KW"/>
</dbReference>
<proteinExistence type="inferred from homology"/>
<keyword evidence="5 8" id="KW-0560">Oxidoreductase</keyword>
<evidence type="ECO:0000256" key="5">
    <source>
        <dbReference type="ARBA" id="ARBA00023002"/>
    </source>
</evidence>
<dbReference type="CDD" id="cd21119">
    <property type="entry name" value="SPASM_PqqE"/>
    <property type="match status" value="1"/>
</dbReference>
<dbReference type="GO" id="GO:0005506">
    <property type="term" value="F:iron ion binding"/>
    <property type="evidence" value="ECO:0007669"/>
    <property type="project" value="UniProtKB-UniRule"/>
</dbReference>
<keyword evidence="7 8" id="KW-0411">Iron-sulfur</keyword>
<keyword evidence="1 8" id="KW-0004">4Fe-4S</keyword>
<dbReference type="PATRIC" id="fig|631454.5.peg.1129"/>
<dbReference type="InterPro" id="IPR013785">
    <property type="entry name" value="Aldolase_TIM"/>
</dbReference>
<evidence type="ECO:0000256" key="7">
    <source>
        <dbReference type="ARBA" id="ARBA00023014"/>
    </source>
</evidence>
<dbReference type="InterPro" id="IPR058240">
    <property type="entry name" value="rSAM_sf"/>
</dbReference>
<evidence type="ECO:0000256" key="8">
    <source>
        <dbReference type="HAMAP-Rule" id="MF_00660"/>
    </source>
</evidence>
<dbReference type="InterPro" id="IPR007197">
    <property type="entry name" value="rSAM"/>
</dbReference>
<keyword evidence="3 8" id="KW-0479">Metal-binding</keyword>
<dbReference type="GO" id="GO:0009975">
    <property type="term" value="F:cyclase activity"/>
    <property type="evidence" value="ECO:0007669"/>
    <property type="project" value="UniProtKB-UniRule"/>
</dbReference>
<protein>
    <recommendedName>
        <fullName evidence="8">PqqA peptide cyclase</fullName>
        <ecNumber evidence="8">1.21.98.4</ecNumber>
    </recommendedName>
    <alternativeName>
        <fullName evidence="8">Coenzyme PQQ synthesis protein E</fullName>
    </alternativeName>
</protein>
<evidence type="ECO:0000259" key="9">
    <source>
        <dbReference type="PROSITE" id="PS51918"/>
    </source>
</evidence>
<dbReference type="EC" id="1.21.98.4" evidence="8"/>
<dbReference type="EMBL" id="AWXZ01000017">
    <property type="protein sequence ID" value="ESR25809.1"/>
    <property type="molecule type" value="Genomic_DNA"/>
</dbReference>
<dbReference type="GO" id="GO:1904047">
    <property type="term" value="F:S-adenosyl-L-methionine binding"/>
    <property type="evidence" value="ECO:0007669"/>
    <property type="project" value="UniProtKB-UniRule"/>
</dbReference>
<dbReference type="SUPFAM" id="SSF102114">
    <property type="entry name" value="Radical SAM enzymes"/>
    <property type="match status" value="1"/>
</dbReference>
<evidence type="ECO:0000256" key="2">
    <source>
        <dbReference type="ARBA" id="ARBA00022691"/>
    </source>
</evidence>
<dbReference type="AlphaFoldDB" id="V4RKG0"/>
<feature type="binding site" evidence="8">
    <location>
        <position position="18"/>
    </location>
    <ligand>
        <name>[4Fe-4S] cluster</name>
        <dbReference type="ChEBI" id="CHEBI:49883"/>
        <note>4Fe-4S-S-AdoMet</note>
    </ligand>
</feature>
<dbReference type="Gene3D" id="3.20.20.70">
    <property type="entry name" value="Aldolase class I"/>
    <property type="match status" value="1"/>
</dbReference>
<feature type="domain" description="Radical SAM core" evidence="9">
    <location>
        <begin position="4"/>
        <end position="220"/>
    </location>
</feature>
<dbReference type="PANTHER" id="PTHR11228">
    <property type="entry name" value="RADICAL SAM DOMAIN PROTEIN"/>
    <property type="match status" value="1"/>
</dbReference>
<keyword evidence="11" id="KW-1185">Reference proteome</keyword>
<dbReference type="Pfam" id="PF04055">
    <property type="entry name" value="Radical_SAM"/>
    <property type="match status" value="1"/>
</dbReference>
<dbReference type="Proteomes" id="UP000017819">
    <property type="component" value="Unassembled WGS sequence"/>
</dbReference>
<evidence type="ECO:0000313" key="10">
    <source>
        <dbReference type="EMBL" id="ESR25809.1"/>
    </source>
</evidence>
<evidence type="ECO:0000256" key="6">
    <source>
        <dbReference type="ARBA" id="ARBA00023004"/>
    </source>
</evidence>
<keyword evidence="6 8" id="KW-0408">Iron</keyword>
<comment type="catalytic activity">
    <reaction evidence="8">
        <text>[PQQ precursor protein] + S-adenosyl-L-methionine = E-Y cross-linked-[PQQ precursor protein] + 5'-deoxyadenosine + L-methionine + H(+)</text>
        <dbReference type="Rhea" id="RHEA:56836"/>
        <dbReference type="Rhea" id="RHEA-COMP:14800"/>
        <dbReference type="Rhea" id="RHEA-COMP:14801"/>
        <dbReference type="ChEBI" id="CHEBI:15378"/>
        <dbReference type="ChEBI" id="CHEBI:17319"/>
        <dbReference type="ChEBI" id="CHEBI:57844"/>
        <dbReference type="ChEBI" id="CHEBI:59789"/>
        <dbReference type="ChEBI" id="CHEBI:141026"/>
        <dbReference type="ChEBI" id="CHEBI:141027"/>
        <dbReference type="EC" id="1.21.98.4"/>
    </reaction>
</comment>
<sequence>MNDIPAPIGMLAELTHRCPLSCPYCSNPVELDARQGELSTAEWLRVFDEAKALGVLQVHLSGGEPGLRRDLEEIVARCAEHGIYTNLITSGVQIDEARLARLGDAGLDHVQLSIQDVEIGPADEVAGMKGAHLRKMAFARHVREQGFPLTVNLVVHRGNIARLGRAIDLAAEMGAKRLEVAHVQYYGWAFVNRASLMPEWPQVEEALKVTAEAQARLKGRMVIDSVTPDYYARRPKACMGGWGSRALNVTPAGKVLPCHAAETIPGLEFWTVRDHSLADIWANAPAFNAFRGTDWIEEPCSSCEIKASCRGGCRCQALAIAGRAEAADPACEKSAYHEVLRDMAREDAVQRGHPYRYRTMKTPTRDPEPVG</sequence>
<comment type="function">
    <text evidence="8">Catalyzes the cross-linking of a glutamate residue and a tyrosine residue in the PqqA protein as part of the biosynthesis of pyrroloquinoline quinone (PQQ).</text>
</comment>
<comment type="cofactor">
    <cofactor evidence="8">
        <name>[4Fe-4S] cluster</name>
        <dbReference type="ChEBI" id="CHEBI:49883"/>
    </cofactor>
    <text evidence="8">Binds 1 [4Fe-4S] cluster. The cluster is coordinated with 3 cysteines and an exchangeable S-adenosyl-L-methionine.</text>
</comment>
<dbReference type="SFLD" id="SFLDS00029">
    <property type="entry name" value="Radical_SAM"/>
    <property type="match status" value="1"/>
</dbReference>
<evidence type="ECO:0000256" key="4">
    <source>
        <dbReference type="ARBA" id="ARBA00022905"/>
    </source>
</evidence>
<dbReference type="InterPro" id="IPR000385">
    <property type="entry name" value="MoaA_NifB_PqqE_Fe-S-bd_CS"/>
</dbReference>
<dbReference type="PROSITE" id="PS01305">
    <property type="entry name" value="MOAA_NIFB_PQQE"/>
    <property type="match status" value="1"/>
</dbReference>
<dbReference type="PROSITE" id="PS51918">
    <property type="entry name" value="RADICAL_SAM"/>
    <property type="match status" value="1"/>
</dbReference>
<dbReference type="PIRSF" id="PIRSF037420">
    <property type="entry name" value="PQQ_syn_pqqE"/>
    <property type="match status" value="1"/>
</dbReference>
<dbReference type="SFLD" id="SFLDG01386">
    <property type="entry name" value="main_SPASM_domain-containing"/>
    <property type="match status" value="1"/>
</dbReference>
<dbReference type="GO" id="GO:0032324">
    <property type="term" value="P:molybdopterin cofactor biosynthetic process"/>
    <property type="evidence" value="ECO:0007669"/>
    <property type="project" value="UniProtKB-ARBA"/>
</dbReference>
<reference evidence="10 11" key="1">
    <citation type="journal article" date="2014" name="Genome Announc.">
        <title>Draft Genome Sequence of Lutibaculum baratangense Strain AMV1T, Isolated from a Mud Volcano in Andamans, India.</title>
        <authorList>
            <person name="Singh A."/>
            <person name="Sreenivas A."/>
            <person name="Sathyanarayana Reddy G."/>
            <person name="Pinnaka A.K."/>
            <person name="Shivaji S."/>
        </authorList>
    </citation>
    <scope>NUCLEOTIDE SEQUENCE [LARGE SCALE GENOMIC DNA]</scope>
    <source>
        <strain evidence="10 11">AMV1</strain>
    </source>
</reference>
<keyword evidence="2 8" id="KW-0949">S-adenosyl-L-methionine</keyword>
<dbReference type="HAMAP" id="MF_00660">
    <property type="entry name" value="PqqE"/>
    <property type="match status" value="1"/>
</dbReference>
<dbReference type="eggNOG" id="COG0535">
    <property type="taxonomic scope" value="Bacteria"/>
</dbReference>
<comment type="similarity">
    <text evidence="8">Belongs to the radical SAM superfamily. PqqE family.</text>
</comment>
<dbReference type="CDD" id="cd01335">
    <property type="entry name" value="Radical_SAM"/>
    <property type="match status" value="1"/>
</dbReference>
<dbReference type="InterPro" id="IPR050377">
    <property type="entry name" value="Radical_SAM_PqqE_MftC-like"/>
</dbReference>
<keyword evidence="4 8" id="KW-0884">PQQ biosynthesis</keyword>